<dbReference type="Pfam" id="PF02518">
    <property type="entry name" value="HATPase_c"/>
    <property type="match status" value="1"/>
</dbReference>
<dbReference type="InterPro" id="IPR013767">
    <property type="entry name" value="PAS_fold"/>
</dbReference>
<evidence type="ECO:0000256" key="5">
    <source>
        <dbReference type="ARBA" id="ARBA00022679"/>
    </source>
</evidence>
<evidence type="ECO:0000313" key="16">
    <source>
        <dbReference type="EMBL" id="MBP1466005.1"/>
    </source>
</evidence>
<evidence type="ECO:0000256" key="1">
    <source>
        <dbReference type="ARBA" id="ARBA00000085"/>
    </source>
</evidence>
<dbReference type="SMART" id="SM00091">
    <property type="entry name" value="PAS"/>
    <property type="match status" value="1"/>
</dbReference>
<dbReference type="RefSeq" id="WP_135478021.1">
    <property type="nucleotide sequence ID" value="NZ_SIJK02000014.1"/>
</dbReference>
<organism evidence="16 17">
    <name type="scientific">Candidatus Chloroploca mongolica</name>
    <dbReference type="NCBI Taxonomy" id="2528176"/>
    <lineage>
        <taxon>Bacteria</taxon>
        <taxon>Bacillati</taxon>
        <taxon>Chloroflexota</taxon>
        <taxon>Chloroflexia</taxon>
        <taxon>Chloroflexales</taxon>
        <taxon>Chloroflexineae</taxon>
        <taxon>Oscillochloridaceae</taxon>
        <taxon>Candidatus Chloroploca</taxon>
    </lineage>
</organism>
<dbReference type="InterPro" id="IPR005467">
    <property type="entry name" value="His_kinase_dom"/>
</dbReference>
<dbReference type="Pfam" id="PF01590">
    <property type="entry name" value="GAF"/>
    <property type="match status" value="1"/>
</dbReference>
<dbReference type="InterPro" id="IPR000014">
    <property type="entry name" value="PAS"/>
</dbReference>
<dbReference type="Proteomes" id="UP001193081">
    <property type="component" value="Unassembled WGS sequence"/>
</dbReference>
<feature type="domain" description="Histidine kinase" evidence="14">
    <location>
        <begin position="667"/>
        <end position="902"/>
    </location>
</feature>
<dbReference type="PROSITE" id="PS50112">
    <property type="entry name" value="PAS"/>
    <property type="match status" value="1"/>
</dbReference>
<evidence type="ECO:0000256" key="8">
    <source>
        <dbReference type="ARBA" id="ARBA00022777"/>
    </source>
</evidence>
<name>A0ABS4D9B6_9CHLR</name>
<keyword evidence="13" id="KW-0175">Coiled coil</keyword>
<dbReference type="SMART" id="SM00388">
    <property type="entry name" value="HisKA"/>
    <property type="match status" value="1"/>
</dbReference>
<keyword evidence="10" id="KW-1133">Transmembrane helix</keyword>
<dbReference type="SUPFAM" id="SSF47384">
    <property type="entry name" value="Homodimeric domain of signal transducing histidine kinase"/>
    <property type="match status" value="1"/>
</dbReference>
<keyword evidence="17" id="KW-1185">Reference proteome</keyword>
<dbReference type="PROSITE" id="PS50109">
    <property type="entry name" value="HIS_KIN"/>
    <property type="match status" value="1"/>
</dbReference>
<dbReference type="Gene3D" id="1.10.287.130">
    <property type="match status" value="1"/>
</dbReference>
<dbReference type="CDD" id="cd00130">
    <property type="entry name" value="PAS"/>
    <property type="match status" value="1"/>
</dbReference>
<evidence type="ECO:0000256" key="7">
    <source>
        <dbReference type="ARBA" id="ARBA00022741"/>
    </source>
</evidence>
<dbReference type="InterPro" id="IPR003661">
    <property type="entry name" value="HisK_dim/P_dom"/>
</dbReference>
<comment type="catalytic activity">
    <reaction evidence="1">
        <text>ATP + protein L-histidine = ADP + protein N-phospho-L-histidine.</text>
        <dbReference type="EC" id="2.7.13.3"/>
    </reaction>
</comment>
<dbReference type="InterPro" id="IPR036890">
    <property type="entry name" value="HATPase_C_sf"/>
</dbReference>
<dbReference type="SUPFAM" id="SSF55785">
    <property type="entry name" value="PYP-like sensor domain (PAS domain)"/>
    <property type="match status" value="1"/>
</dbReference>
<keyword evidence="4" id="KW-0597">Phosphoprotein</keyword>
<dbReference type="InterPro" id="IPR036097">
    <property type="entry name" value="HisK_dim/P_sf"/>
</dbReference>
<dbReference type="InterPro" id="IPR050351">
    <property type="entry name" value="BphY/WalK/GraS-like"/>
</dbReference>
<evidence type="ECO:0000256" key="11">
    <source>
        <dbReference type="ARBA" id="ARBA00023012"/>
    </source>
</evidence>
<evidence type="ECO:0000256" key="10">
    <source>
        <dbReference type="ARBA" id="ARBA00022989"/>
    </source>
</evidence>
<dbReference type="SUPFAM" id="SSF55874">
    <property type="entry name" value="ATPase domain of HSP90 chaperone/DNA topoisomerase II/histidine kinase"/>
    <property type="match status" value="1"/>
</dbReference>
<dbReference type="PRINTS" id="PR00344">
    <property type="entry name" value="BCTRLSENSOR"/>
</dbReference>
<evidence type="ECO:0000259" key="14">
    <source>
        <dbReference type="PROSITE" id="PS50109"/>
    </source>
</evidence>
<reference evidence="16 17" key="1">
    <citation type="submission" date="2021-03" db="EMBL/GenBank/DDBJ databases">
        <authorList>
            <person name="Grouzdev D.S."/>
        </authorList>
    </citation>
    <scope>NUCLEOTIDE SEQUENCE [LARGE SCALE GENOMIC DNA]</scope>
    <source>
        <strain evidence="16 17">M50-1</strain>
    </source>
</reference>
<dbReference type="InterPro" id="IPR035965">
    <property type="entry name" value="PAS-like_dom_sf"/>
</dbReference>
<dbReference type="InterPro" id="IPR029016">
    <property type="entry name" value="GAF-like_dom_sf"/>
</dbReference>
<dbReference type="Gene3D" id="3.30.450.40">
    <property type="match status" value="2"/>
</dbReference>
<evidence type="ECO:0000256" key="3">
    <source>
        <dbReference type="ARBA" id="ARBA00012438"/>
    </source>
</evidence>
<accession>A0ABS4D9B6</accession>
<dbReference type="CDD" id="cd00082">
    <property type="entry name" value="HisKA"/>
    <property type="match status" value="1"/>
</dbReference>
<evidence type="ECO:0000256" key="4">
    <source>
        <dbReference type="ARBA" id="ARBA00022553"/>
    </source>
</evidence>
<dbReference type="InterPro" id="IPR003018">
    <property type="entry name" value="GAF"/>
</dbReference>
<dbReference type="Gene3D" id="3.30.450.20">
    <property type="entry name" value="PAS domain"/>
    <property type="match status" value="1"/>
</dbReference>
<evidence type="ECO:0000256" key="13">
    <source>
        <dbReference type="SAM" id="Coils"/>
    </source>
</evidence>
<comment type="caution">
    <text evidence="16">The sequence shown here is derived from an EMBL/GenBank/DDBJ whole genome shotgun (WGS) entry which is preliminary data.</text>
</comment>
<dbReference type="InterPro" id="IPR004358">
    <property type="entry name" value="Sig_transdc_His_kin-like_C"/>
</dbReference>
<sequence length="908" mass="100909">MDGTLATWLEQERDTLLPRWYEVLAHLVPPEDTGAVDQNPVAGAASSPQQLDLATFYTTAVLAATGDRAPFTAQLTAFFTQNETSFELTTVLQFVQQVRRITSERVRATVAELKMVFDLFAALDALFDDVLLCATEQWSATKRELIHEHEFIAERLDAASASADRQTLQLQALNVISRQLSLTLEEHQLIDRLIQNLQHLTAIAHIALWQPVTDAYGTMLVLRQRSEPLAEAGEDHQVAVTQSDDLIVQAWQTRQNQFLPVPEVGCPCRWLHPACGVLVLPMIANEQVVALVVLQDPDPFNQIRMQQDLIQSIVSQTAIALQNAMLYSELRILNKDLERRVADRTRELEDEKNRLATIYQISTEVSRTLDLDALLATSLQLLAELTHAEHGSIMLVEPDDSSLMVTRAVLGVIGDPKNYLRFPIGVGIAGWVAEHCAGVVIDDISQDARWVSVPGLFTRRREGAMIAVPLVVQDEVLGVLSLSHRQVGFFQEDHLRMLNATAGSIAVAVKNANLFAMISEEAARRFELLDRQEKEATQIQAILQSLSDGVIVCDLSGRILVANPAAAAMLHRSIEELLLWNLHEILMRYMGERTHELPLIELLEHPLSEDAQPRRFMASIKLGVRTLHLLLGPVLTEMNTLIGALLVLRDVTREVEADQMKNEFIGTMSHELRTPMTAIKGFTQLLAMDEIGALNATQREFVTTVDKHTQHMINLINDVLDLTRIEAGSVELEWRLLHLAQVLSGVMAELKEPLRERGHSLTITIAPHLPLVRADAHCLHQVLYHLLNNAIKYTPPGGQIHVEALEATLAELPVEVRDRVPQAQPYNLLRITDTGVGMAPTDLPRIFDRFYRAENPLKVEVGGAGLGLALTRPLVELLGGQIWVTSEVGVGSTFSFILPAVAATHKMV</sequence>
<keyword evidence="7" id="KW-0547">Nucleotide-binding</keyword>
<protein>
    <recommendedName>
        <fullName evidence="3">histidine kinase</fullName>
        <ecNumber evidence="3">2.7.13.3</ecNumber>
    </recommendedName>
</protein>
<dbReference type="PANTHER" id="PTHR42878">
    <property type="entry name" value="TWO-COMPONENT HISTIDINE KINASE"/>
    <property type="match status" value="1"/>
</dbReference>
<keyword evidence="5" id="KW-0808">Transferase</keyword>
<feature type="domain" description="PAS" evidence="15">
    <location>
        <begin position="535"/>
        <end position="578"/>
    </location>
</feature>
<proteinExistence type="predicted"/>
<dbReference type="EC" id="2.7.13.3" evidence="3"/>
<dbReference type="Pfam" id="PF00989">
    <property type="entry name" value="PAS"/>
    <property type="match status" value="1"/>
</dbReference>
<dbReference type="SMART" id="SM00065">
    <property type="entry name" value="GAF"/>
    <property type="match status" value="2"/>
</dbReference>
<feature type="coiled-coil region" evidence="13">
    <location>
        <begin position="327"/>
        <end position="354"/>
    </location>
</feature>
<dbReference type="PANTHER" id="PTHR42878:SF7">
    <property type="entry name" value="SENSOR HISTIDINE KINASE GLRK"/>
    <property type="match status" value="1"/>
</dbReference>
<comment type="subcellular location">
    <subcellularLocation>
        <location evidence="2">Membrane</location>
        <topology evidence="2">Multi-pass membrane protein</topology>
    </subcellularLocation>
</comment>
<dbReference type="InterPro" id="IPR003594">
    <property type="entry name" value="HATPase_dom"/>
</dbReference>
<keyword evidence="11" id="KW-0902">Two-component regulatory system</keyword>
<dbReference type="Gene3D" id="3.30.565.10">
    <property type="entry name" value="Histidine kinase-like ATPase, C-terminal domain"/>
    <property type="match status" value="1"/>
</dbReference>
<evidence type="ECO:0000256" key="12">
    <source>
        <dbReference type="ARBA" id="ARBA00023136"/>
    </source>
</evidence>
<keyword evidence="6" id="KW-0812">Transmembrane</keyword>
<evidence type="ECO:0000256" key="2">
    <source>
        <dbReference type="ARBA" id="ARBA00004141"/>
    </source>
</evidence>
<evidence type="ECO:0000256" key="6">
    <source>
        <dbReference type="ARBA" id="ARBA00022692"/>
    </source>
</evidence>
<evidence type="ECO:0000259" key="15">
    <source>
        <dbReference type="PROSITE" id="PS50112"/>
    </source>
</evidence>
<dbReference type="SUPFAM" id="SSF55781">
    <property type="entry name" value="GAF domain-like"/>
    <property type="match status" value="2"/>
</dbReference>
<keyword evidence="8" id="KW-0418">Kinase</keyword>
<evidence type="ECO:0000256" key="9">
    <source>
        <dbReference type="ARBA" id="ARBA00022840"/>
    </source>
</evidence>
<keyword evidence="12" id="KW-0472">Membrane</keyword>
<evidence type="ECO:0000313" key="17">
    <source>
        <dbReference type="Proteomes" id="UP001193081"/>
    </source>
</evidence>
<dbReference type="Pfam" id="PF13185">
    <property type="entry name" value="GAF_2"/>
    <property type="match status" value="1"/>
</dbReference>
<dbReference type="Pfam" id="PF00512">
    <property type="entry name" value="HisKA"/>
    <property type="match status" value="1"/>
</dbReference>
<keyword evidence="9" id="KW-0067">ATP-binding</keyword>
<dbReference type="SMART" id="SM00387">
    <property type="entry name" value="HATPase_c"/>
    <property type="match status" value="1"/>
</dbReference>
<gene>
    <name evidence="16" type="ORF">EYB53_009845</name>
</gene>
<dbReference type="EMBL" id="SIJK02000014">
    <property type="protein sequence ID" value="MBP1466005.1"/>
    <property type="molecule type" value="Genomic_DNA"/>
</dbReference>